<evidence type="ECO:0000259" key="13">
    <source>
        <dbReference type="Pfam" id="PF00288"/>
    </source>
</evidence>
<dbReference type="PANTHER" id="PTHR20861:SF1">
    <property type="entry name" value="HOMOSERINE KINASE"/>
    <property type="match status" value="1"/>
</dbReference>
<comment type="similarity">
    <text evidence="2 12">Belongs to the GHMP kinase family. Homoserine kinase subfamily.</text>
</comment>
<evidence type="ECO:0000313" key="16">
    <source>
        <dbReference type="Proteomes" id="UP000245790"/>
    </source>
</evidence>
<evidence type="ECO:0000256" key="7">
    <source>
        <dbReference type="ARBA" id="ARBA00022697"/>
    </source>
</evidence>
<dbReference type="SUPFAM" id="SSF54211">
    <property type="entry name" value="Ribosomal protein S5 domain 2-like"/>
    <property type="match status" value="1"/>
</dbReference>
<sequence length="312" mass="33742">MKQIKVFAPASIGNFIVGFDVLGACLHTSDRVLGDELTISDKSPAGYTAVGEFAYKLPEDKENLVIKTAAFFNQKLTVKPQKLTFELSKNLPIGSGLGSSSSSIVATLFGLNEWYKKPFTQQQLLEWSAIIEGSNSGSVHYDNVAPSLLGGLQLICEQLPSPSSSIPFFDSLHFALCFPDIEITTKSAREILPKSLPLKNAINLQAQLAAFIASCYQNDLPTALALLHDNELTSSRQGLIKNYHRAQKNALEMGAFTFSISGSGPTCFAICDTQAKAEQVSQQMLEDLKQGEHAFACTAQLDKEGAKVVASD</sequence>
<dbReference type="InterPro" id="IPR036554">
    <property type="entry name" value="GHMP_kinase_C_sf"/>
</dbReference>
<accession>A0A316FEG4</accession>
<evidence type="ECO:0000256" key="11">
    <source>
        <dbReference type="ARBA" id="ARBA00049375"/>
    </source>
</evidence>
<evidence type="ECO:0000256" key="5">
    <source>
        <dbReference type="ARBA" id="ARBA00022605"/>
    </source>
</evidence>
<dbReference type="HAMAP" id="MF_00384">
    <property type="entry name" value="Homoser_kinase"/>
    <property type="match status" value="1"/>
</dbReference>
<reference evidence="15 16" key="1">
    <citation type="submission" date="2018-05" db="EMBL/GenBank/DDBJ databases">
        <title>Genomic Encyclopedia of Type Strains, Phase IV (KMG-IV): sequencing the most valuable type-strain genomes for metagenomic binning, comparative biology and taxonomic classification.</title>
        <authorList>
            <person name="Goeker M."/>
        </authorList>
    </citation>
    <scope>NUCLEOTIDE SEQUENCE [LARGE SCALE GENOMIC DNA]</scope>
    <source>
        <strain evidence="15 16">DSM 25350</strain>
    </source>
</reference>
<evidence type="ECO:0000313" key="15">
    <source>
        <dbReference type="EMBL" id="PWK47301.1"/>
    </source>
</evidence>
<dbReference type="PANTHER" id="PTHR20861">
    <property type="entry name" value="HOMOSERINE/4-DIPHOSPHOCYTIDYL-2-C-METHYL-D-ERYTHRITOL KINASE"/>
    <property type="match status" value="1"/>
</dbReference>
<dbReference type="Gene3D" id="3.30.70.890">
    <property type="entry name" value="GHMP kinase, C-terminal domain"/>
    <property type="match status" value="1"/>
</dbReference>
<keyword evidence="8 12" id="KW-0547">Nucleotide-binding</keyword>
<dbReference type="UniPathway" id="UPA00050">
    <property type="reaction ID" value="UER00064"/>
</dbReference>
<keyword evidence="5 12" id="KW-0028">Amino-acid biosynthesis</keyword>
<evidence type="ECO:0000256" key="1">
    <source>
        <dbReference type="ARBA" id="ARBA00005015"/>
    </source>
</evidence>
<keyword evidence="9 12" id="KW-0418">Kinase</keyword>
<proteinExistence type="inferred from homology"/>
<evidence type="ECO:0000256" key="9">
    <source>
        <dbReference type="ARBA" id="ARBA00022777"/>
    </source>
</evidence>
<name>A0A316FEG4_9GAMM</name>
<comment type="subcellular location">
    <subcellularLocation>
        <location evidence="12">Cytoplasm</location>
    </subcellularLocation>
</comment>
<comment type="catalytic activity">
    <reaction evidence="11 12">
        <text>L-homoserine + ATP = O-phospho-L-homoserine + ADP + H(+)</text>
        <dbReference type="Rhea" id="RHEA:13985"/>
        <dbReference type="ChEBI" id="CHEBI:15378"/>
        <dbReference type="ChEBI" id="CHEBI:30616"/>
        <dbReference type="ChEBI" id="CHEBI:57476"/>
        <dbReference type="ChEBI" id="CHEBI:57590"/>
        <dbReference type="ChEBI" id="CHEBI:456216"/>
        <dbReference type="EC" id="2.7.1.39"/>
    </reaction>
</comment>
<dbReference type="InterPro" id="IPR006203">
    <property type="entry name" value="GHMP_knse_ATP-bd_CS"/>
</dbReference>
<keyword evidence="7 12" id="KW-0791">Threonine biosynthesis</keyword>
<dbReference type="GO" id="GO:0005737">
    <property type="term" value="C:cytoplasm"/>
    <property type="evidence" value="ECO:0007669"/>
    <property type="project" value="UniProtKB-SubCell"/>
</dbReference>
<dbReference type="PROSITE" id="PS00627">
    <property type="entry name" value="GHMP_KINASES_ATP"/>
    <property type="match status" value="1"/>
</dbReference>
<dbReference type="EC" id="2.7.1.39" evidence="3 12"/>
<evidence type="ECO:0000256" key="6">
    <source>
        <dbReference type="ARBA" id="ARBA00022679"/>
    </source>
</evidence>
<keyword evidence="12" id="KW-0963">Cytoplasm</keyword>
<dbReference type="Pfam" id="PF08544">
    <property type="entry name" value="GHMP_kinases_C"/>
    <property type="match status" value="1"/>
</dbReference>
<dbReference type="InterPro" id="IPR014721">
    <property type="entry name" value="Ribsml_uS5_D2-typ_fold_subgr"/>
</dbReference>
<evidence type="ECO:0000256" key="4">
    <source>
        <dbReference type="ARBA" id="ARBA00017858"/>
    </source>
</evidence>
<feature type="domain" description="GHMP kinase N-terminal" evidence="13">
    <location>
        <begin position="63"/>
        <end position="151"/>
    </location>
</feature>
<dbReference type="NCBIfam" id="NF002288">
    <property type="entry name" value="PRK01212.1-4"/>
    <property type="match status" value="1"/>
</dbReference>
<evidence type="ECO:0000259" key="14">
    <source>
        <dbReference type="Pfam" id="PF08544"/>
    </source>
</evidence>
<dbReference type="InterPro" id="IPR020568">
    <property type="entry name" value="Ribosomal_Su5_D2-typ_SF"/>
</dbReference>
<evidence type="ECO:0000256" key="10">
    <source>
        <dbReference type="ARBA" id="ARBA00022840"/>
    </source>
</evidence>
<dbReference type="GO" id="GO:0009088">
    <property type="term" value="P:threonine biosynthetic process"/>
    <property type="evidence" value="ECO:0007669"/>
    <property type="project" value="UniProtKB-UniRule"/>
</dbReference>
<keyword evidence="10 12" id="KW-0067">ATP-binding</keyword>
<evidence type="ECO:0000256" key="3">
    <source>
        <dbReference type="ARBA" id="ARBA00012078"/>
    </source>
</evidence>
<dbReference type="AlphaFoldDB" id="A0A316FEG4"/>
<dbReference type="RefSeq" id="WP_109764553.1">
    <property type="nucleotide sequence ID" value="NZ_QGGU01000011.1"/>
</dbReference>
<dbReference type="Pfam" id="PF00288">
    <property type="entry name" value="GHMP_kinases_N"/>
    <property type="match status" value="1"/>
</dbReference>
<dbReference type="GO" id="GO:0005524">
    <property type="term" value="F:ATP binding"/>
    <property type="evidence" value="ECO:0007669"/>
    <property type="project" value="UniProtKB-UniRule"/>
</dbReference>
<dbReference type="PIRSF" id="PIRSF000676">
    <property type="entry name" value="Homoser_kin"/>
    <property type="match status" value="1"/>
</dbReference>
<keyword evidence="6 12" id="KW-0808">Transferase</keyword>
<gene>
    <name evidence="12" type="primary">thrB</name>
    <name evidence="15" type="ORF">C8D97_11146</name>
</gene>
<feature type="domain" description="GHMP kinase C-terminal" evidence="14">
    <location>
        <begin position="214"/>
        <end position="287"/>
    </location>
</feature>
<keyword evidence="16" id="KW-1185">Reference proteome</keyword>
<dbReference type="PRINTS" id="PR00958">
    <property type="entry name" value="HOMSERKINASE"/>
</dbReference>
<dbReference type="InterPro" id="IPR013750">
    <property type="entry name" value="GHMP_kinase_C_dom"/>
</dbReference>
<dbReference type="GO" id="GO:0004413">
    <property type="term" value="F:homoserine kinase activity"/>
    <property type="evidence" value="ECO:0007669"/>
    <property type="project" value="UniProtKB-UniRule"/>
</dbReference>
<dbReference type="OrthoDB" id="9769912at2"/>
<evidence type="ECO:0000256" key="8">
    <source>
        <dbReference type="ARBA" id="ARBA00022741"/>
    </source>
</evidence>
<organism evidence="15 16">
    <name type="scientific">Pleionea mediterranea</name>
    <dbReference type="NCBI Taxonomy" id="523701"/>
    <lineage>
        <taxon>Bacteria</taxon>
        <taxon>Pseudomonadati</taxon>
        <taxon>Pseudomonadota</taxon>
        <taxon>Gammaproteobacteria</taxon>
        <taxon>Oceanospirillales</taxon>
        <taxon>Pleioneaceae</taxon>
        <taxon>Pleionea</taxon>
    </lineage>
</organism>
<feature type="binding site" evidence="12">
    <location>
        <begin position="92"/>
        <end position="102"/>
    </location>
    <ligand>
        <name>ATP</name>
        <dbReference type="ChEBI" id="CHEBI:30616"/>
    </ligand>
</feature>
<dbReference type="InterPro" id="IPR000870">
    <property type="entry name" value="Homoserine_kinase"/>
</dbReference>
<dbReference type="Gene3D" id="3.30.230.10">
    <property type="match status" value="1"/>
</dbReference>
<dbReference type="SUPFAM" id="SSF55060">
    <property type="entry name" value="GHMP Kinase, C-terminal domain"/>
    <property type="match status" value="1"/>
</dbReference>
<comment type="caution">
    <text evidence="15">The sequence shown here is derived from an EMBL/GenBank/DDBJ whole genome shotgun (WGS) entry which is preliminary data.</text>
</comment>
<dbReference type="Proteomes" id="UP000245790">
    <property type="component" value="Unassembled WGS sequence"/>
</dbReference>
<dbReference type="EMBL" id="QGGU01000011">
    <property type="protein sequence ID" value="PWK47301.1"/>
    <property type="molecule type" value="Genomic_DNA"/>
</dbReference>
<comment type="function">
    <text evidence="12">Catalyzes the ATP-dependent phosphorylation of L-homoserine to L-homoserine phosphate.</text>
</comment>
<evidence type="ECO:0000256" key="2">
    <source>
        <dbReference type="ARBA" id="ARBA00007370"/>
    </source>
</evidence>
<protein>
    <recommendedName>
        <fullName evidence="4 12">Homoserine kinase</fullName>
        <shortName evidence="12">HK</shortName>
        <shortName evidence="12">HSK</shortName>
        <ecNumber evidence="3 12">2.7.1.39</ecNumber>
    </recommendedName>
</protein>
<dbReference type="NCBIfam" id="TIGR00191">
    <property type="entry name" value="thrB"/>
    <property type="match status" value="1"/>
</dbReference>
<dbReference type="InterPro" id="IPR006204">
    <property type="entry name" value="GHMP_kinase_N_dom"/>
</dbReference>
<comment type="pathway">
    <text evidence="1 12">Amino-acid biosynthesis; L-threonine biosynthesis; L-threonine from L-aspartate: step 4/5.</text>
</comment>
<evidence type="ECO:0000256" key="12">
    <source>
        <dbReference type="HAMAP-Rule" id="MF_00384"/>
    </source>
</evidence>